<dbReference type="Proteomes" id="UP000294575">
    <property type="component" value="Unassembled WGS sequence"/>
</dbReference>
<keyword evidence="6 7" id="KW-0269">Exonuclease</keyword>
<dbReference type="InterPro" id="IPR041796">
    <property type="entry name" value="Mre11_N"/>
</dbReference>
<accession>A0A4R6U204</accession>
<comment type="similarity">
    <text evidence="1 7">Belongs to the SbcD family.</text>
</comment>
<dbReference type="GO" id="GO:0006310">
    <property type="term" value="P:DNA recombination"/>
    <property type="evidence" value="ECO:0007669"/>
    <property type="project" value="UniProtKB-KW"/>
</dbReference>
<dbReference type="SUPFAM" id="SSF56300">
    <property type="entry name" value="Metallo-dependent phosphatases"/>
    <property type="match status" value="1"/>
</dbReference>
<dbReference type="GO" id="GO:0006260">
    <property type="term" value="P:DNA replication"/>
    <property type="evidence" value="ECO:0007669"/>
    <property type="project" value="UniProtKB-KW"/>
</dbReference>
<dbReference type="NCBIfam" id="TIGR00619">
    <property type="entry name" value="sbcd"/>
    <property type="match status" value="1"/>
</dbReference>
<keyword evidence="5 7" id="KW-0378">Hydrolase</keyword>
<dbReference type="EMBL" id="SNYK01000002">
    <property type="protein sequence ID" value="TDQ39362.1"/>
    <property type="molecule type" value="Genomic_DNA"/>
</dbReference>
<evidence type="ECO:0000256" key="4">
    <source>
        <dbReference type="ARBA" id="ARBA00022722"/>
    </source>
</evidence>
<dbReference type="InterPro" id="IPR029052">
    <property type="entry name" value="Metallo-depent_PP-like"/>
</dbReference>
<evidence type="ECO:0000259" key="9">
    <source>
        <dbReference type="Pfam" id="PF12320"/>
    </source>
</evidence>
<dbReference type="AlphaFoldDB" id="A0A4R6U204"/>
<dbReference type="GO" id="GO:0004519">
    <property type="term" value="F:endonuclease activity"/>
    <property type="evidence" value="ECO:0007669"/>
    <property type="project" value="UniProtKB-KW"/>
</dbReference>
<keyword evidence="11" id="KW-1185">Reference proteome</keyword>
<comment type="subunit">
    <text evidence="2 7">Heterodimer of SbcC and SbcD.</text>
</comment>
<dbReference type="Gene3D" id="3.60.21.10">
    <property type="match status" value="1"/>
</dbReference>
<evidence type="ECO:0000313" key="10">
    <source>
        <dbReference type="EMBL" id="TDQ39362.1"/>
    </source>
</evidence>
<evidence type="ECO:0000259" key="8">
    <source>
        <dbReference type="Pfam" id="PF00149"/>
    </source>
</evidence>
<gene>
    <name evidence="7" type="primary">sbcD</name>
    <name evidence="10" type="ORF">DFQ45_10253</name>
</gene>
<dbReference type="InterPro" id="IPR004843">
    <property type="entry name" value="Calcineurin-like_PHP"/>
</dbReference>
<organism evidence="10 11">
    <name type="scientific">Thiopseudomonas denitrificans</name>
    <dbReference type="NCBI Taxonomy" id="1501432"/>
    <lineage>
        <taxon>Bacteria</taxon>
        <taxon>Pseudomonadati</taxon>
        <taxon>Pseudomonadota</taxon>
        <taxon>Gammaproteobacteria</taxon>
        <taxon>Pseudomonadales</taxon>
        <taxon>Pseudomonadaceae</taxon>
        <taxon>Thiopseudomonas</taxon>
    </lineage>
</organism>
<evidence type="ECO:0000256" key="1">
    <source>
        <dbReference type="ARBA" id="ARBA00010555"/>
    </source>
</evidence>
<evidence type="ECO:0000256" key="6">
    <source>
        <dbReference type="ARBA" id="ARBA00022839"/>
    </source>
</evidence>
<dbReference type="InterPro" id="IPR026843">
    <property type="entry name" value="SbcD_C"/>
</dbReference>
<comment type="function">
    <text evidence="7">SbcCD cleaves DNA hairpin structures. These structures can inhibit DNA replication and are intermediates in certain DNA recombination reactions. The complex acts as a 3'-&gt;5' double strand exonuclease that can open hairpins. It also has a 5' single-strand endonuclease activity.</text>
</comment>
<keyword evidence="4 7" id="KW-0540">Nuclease</keyword>
<keyword evidence="7" id="KW-0235">DNA replication</keyword>
<comment type="caution">
    <text evidence="10">The sequence shown here is derived from an EMBL/GenBank/DDBJ whole genome shotgun (WGS) entry which is preliminary data.</text>
</comment>
<dbReference type="CDD" id="cd00840">
    <property type="entry name" value="MPP_Mre11_N"/>
    <property type="match status" value="1"/>
</dbReference>
<sequence length="420" mass="46053">MKILHTSDWHLGRTLYGRRRQAEFVAFLDWLLQRLASEQVDVLVVAGDIFDTSTPGTAAQELYYRFLARVGKTGCRHVVIVGGNHDSPSFLDAPAGLLRALDVHVVGQACADPADQVLLLRDAAGAPQLIVCAVPYLRDRDIRQAEADESIRDKEQKLQDGIRAHYAAIGAAASTLNAGLERAVPVIGTGHLFVAGGQTVEGDGVRELYVGSLAHVHAGVFPGCFDYVALGHLHVPQQVGGQAHIRYSGSPLPMGFGEARQQKSLCLVQFARDGQQAFVPQVELLDIPVFQRLERIAGNLPDISLRLQALRDENDPVWLEVLYTGVEIASDLREQLEEQVAGSALEILRIRNQRVVQQVLEQGRAEETLDDLSELDVFGRCLDAHQVPEQQRDELLHSYQQVLESLHDADGMAGQGEQPA</sequence>
<dbReference type="Pfam" id="PF00149">
    <property type="entry name" value="Metallophos"/>
    <property type="match status" value="1"/>
</dbReference>
<dbReference type="PANTHER" id="PTHR30337:SF0">
    <property type="entry name" value="NUCLEASE SBCCD SUBUNIT D"/>
    <property type="match status" value="1"/>
</dbReference>
<dbReference type="Pfam" id="PF12320">
    <property type="entry name" value="SbcD_C"/>
    <property type="match status" value="1"/>
</dbReference>
<keyword evidence="7" id="KW-0233">DNA recombination</keyword>
<dbReference type="GO" id="GO:0008408">
    <property type="term" value="F:3'-5' exonuclease activity"/>
    <property type="evidence" value="ECO:0007669"/>
    <property type="project" value="InterPro"/>
</dbReference>
<name>A0A4R6U204_9GAMM</name>
<protein>
    <recommendedName>
        <fullName evidence="3 7">Nuclease SbcCD subunit D</fullName>
    </recommendedName>
</protein>
<dbReference type="InterPro" id="IPR004593">
    <property type="entry name" value="SbcD"/>
</dbReference>
<dbReference type="RefSeq" id="WP_101497496.1">
    <property type="nucleotide sequence ID" value="NZ_LNJZ01000009.1"/>
</dbReference>
<evidence type="ECO:0000256" key="2">
    <source>
        <dbReference type="ARBA" id="ARBA00011322"/>
    </source>
</evidence>
<evidence type="ECO:0000256" key="3">
    <source>
        <dbReference type="ARBA" id="ARBA00013365"/>
    </source>
</evidence>
<evidence type="ECO:0000313" key="11">
    <source>
        <dbReference type="Proteomes" id="UP000294575"/>
    </source>
</evidence>
<feature type="domain" description="Calcineurin-like phosphoesterase" evidence="8">
    <location>
        <begin position="1"/>
        <end position="91"/>
    </location>
</feature>
<reference evidence="10 11" key="1">
    <citation type="submission" date="2019-03" db="EMBL/GenBank/DDBJ databases">
        <title>Genomic Encyclopedia of Type Strains, Phase IV (KMG-IV): sequencing the most valuable type-strain genomes for metagenomic binning, comparative biology and taxonomic classification.</title>
        <authorList>
            <person name="Goeker M."/>
        </authorList>
    </citation>
    <scope>NUCLEOTIDE SEQUENCE [LARGE SCALE GENOMIC DNA]</scope>
    <source>
        <strain evidence="10 11">DSM 28679</strain>
    </source>
</reference>
<dbReference type="Gene3D" id="3.30.160.720">
    <property type="match status" value="1"/>
</dbReference>
<feature type="domain" description="Nuclease SbcCD subunit D C-terminal" evidence="9">
    <location>
        <begin position="289"/>
        <end position="385"/>
    </location>
</feature>
<evidence type="ECO:0000256" key="7">
    <source>
        <dbReference type="RuleBase" id="RU363069"/>
    </source>
</evidence>
<evidence type="ECO:0000256" key="5">
    <source>
        <dbReference type="ARBA" id="ARBA00022801"/>
    </source>
</evidence>
<keyword evidence="7" id="KW-0255">Endonuclease</keyword>
<proteinExistence type="inferred from homology"/>
<dbReference type="InterPro" id="IPR050535">
    <property type="entry name" value="DNA_Repair-Maintenance_Comp"/>
</dbReference>
<dbReference type="OrthoDB" id="9773856at2"/>
<dbReference type="PANTHER" id="PTHR30337">
    <property type="entry name" value="COMPONENT OF ATP-DEPENDENT DSDNA EXONUCLEASE"/>
    <property type="match status" value="1"/>
</dbReference>